<reference evidence="1" key="1">
    <citation type="journal article" date="2023" name="Mol. Phylogenet. Evol.">
        <title>Genome-scale phylogeny and comparative genomics of the fungal order Sordariales.</title>
        <authorList>
            <person name="Hensen N."/>
            <person name="Bonometti L."/>
            <person name="Westerberg I."/>
            <person name="Brannstrom I.O."/>
            <person name="Guillou S."/>
            <person name="Cros-Aarteil S."/>
            <person name="Calhoun S."/>
            <person name="Haridas S."/>
            <person name="Kuo A."/>
            <person name="Mondo S."/>
            <person name="Pangilinan J."/>
            <person name="Riley R."/>
            <person name="LaButti K."/>
            <person name="Andreopoulos B."/>
            <person name="Lipzen A."/>
            <person name="Chen C."/>
            <person name="Yan M."/>
            <person name="Daum C."/>
            <person name="Ng V."/>
            <person name="Clum A."/>
            <person name="Steindorff A."/>
            <person name="Ohm R.A."/>
            <person name="Martin F."/>
            <person name="Silar P."/>
            <person name="Natvig D.O."/>
            <person name="Lalanne C."/>
            <person name="Gautier V."/>
            <person name="Ament-Velasquez S.L."/>
            <person name="Kruys A."/>
            <person name="Hutchinson M.I."/>
            <person name="Powell A.J."/>
            <person name="Barry K."/>
            <person name="Miller A.N."/>
            <person name="Grigoriev I.V."/>
            <person name="Debuchy R."/>
            <person name="Gladieux P."/>
            <person name="Hiltunen Thoren M."/>
            <person name="Johannesson H."/>
        </authorList>
    </citation>
    <scope>NUCLEOTIDE SEQUENCE</scope>
    <source>
        <strain evidence="1">CBS 958.72</strain>
    </source>
</reference>
<evidence type="ECO:0000313" key="2">
    <source>
        <dbReference type="Proteomes" id="UP001287356"/>
    </source>
</evidence>
<organism evidence="1 2">
    <name type="scientific">Lasiosphaeria ovina</name>
    <dbReference type="NCBI Taxonomy" id="92902"/>
    <lineage>
        <taxon>Eukaryota</taxon>
        <taxon>Fungi</taxon>
        <taxon>Dikarya</taxon>
        <taxon>Ascomycota</taxon>
        <taxon>Pezizomycotina</taxon>
        <taxon>Sordariomycetes</taxon>
        <taxon>Sordariomycetidae</taxon>
        <taxon>Sordariales</taxon>
        <taxon>Lasiosphaeriaceae</taxon>
        <taxon>Lasiosphaeria</taxon>
    </lineage>
</organism>
<dbReference type="AlphaFoldDB" id="A0AAE0JVR9"/>
<evidence type="ECO:0000313" key="1">
    <source>
        <dbReference type="EMBL" id="KAK3365214.1"/>
    </source>
</evidence>
<protein>
    <submittedName>
        <fullName evidence="1">Uncharacterized protein</fullName>
    </submittedName>
</protein>
<proteinExistence type="predicted"/>
<dbReference type="EMBL" id="JAULSN010000009">
    <property type="protein sequence ID" value="KAK3365214.1"/>
    <property type="molecule type" value="Genomic_DNA"/>
</dbReference>
<sequence length="71" mass="8121">MYCLRYAWLPALWTISQYFLVAVDLVKTWPAIATTQLVVHFFHGSYISSTRKPIPSADFRKSPVALVMCNV</sequence>
<accession>A0AAE0JVR9</accession>
<name>A0AAE0JVR9_9PEZI</name>
<keyword evidence="2" id="KW-1185">Reference proteome</keyword>
<dbReference type="Proteomes" id="UP001287356">
    <property type="component" value="Unassembled WGS sequence"/>
</dbReference>
<gene>
    <name evidence="1" type="ORF">B0T24DRAFT_639516</name>
</gene>
<reference evidence="1" key="2">
    <citation type="submission" date="2023-06" db="EMBL/GenBank/DDBJ databases">
        <authorList>
            <consortium name="Lawrence Berkeley National Laboratory"/>
            <person name="Haridas S."/>
            <person name="Hensen N."/>
            <person name="Bonometti L."/>
            <person name="Westerberg I."/>
            <person name="Brannstrom I.O."/>
            <person name="Guillou S."/>
            <person name="Cros-Aarteil S."/>
            <person name="Calhoun S."/>
            <person name="Kuo A."/>
            <person name="Mondo S."/>
            <person name="Pangilinan J."/>
            <person name="Riley R."/>
            <person name="Labutti K."/>
            <person name="Andreopoulos B."/>
            <person name="Lipzen A."/>
            <person name="Chen C."/>
            <person name="Yanf M."/>
            <person name="Daum C."/>
            <person name="Ng V."/>
            <person name="Clum A."/>
            <person name="Steindorff A."/>
            <person name="Ohm R."/>
            <person name="Martin F."/>
            <person name="Silar P."/>
            <person name="Natvig D."/>
            <person name="Lalanne C."/>
            <person name="Gautier V."/>
            <person name="Ament-Velasquez S.L."/>
            <person name="Kruys A."/>
            <person name="Hutchinson M.I."/>
            <person name="Powell A.J."/>
            <person name="Barry K."/>
            <person name="Miller A.N."/>
            <person name="Grigoriev I.V."/>
            <person name="Debuchy R."/>
            <person name="Gladieux P."/>
            <person name="Thoren M.H."/>
            <person name="Johannesson H."/>
        </authorList>
    </citation>
    <scope>NUCLEOTIDE SEQUENCE</scope>
    <source>
        <strain evidence="1">CBS 958.72</strain>
    </source>
</reference>
<comment type="caution">
    <text evidence="1">The sequence shown here is derived from an EMBL/GenBank/DDBJ whole genome shotgun (WGS) entry which is preliminary data.</text>
</comment>